<dbReference type="SUPFAM" id="SSF58038">
    <property type="entry name" value="SNARE fusion complex"/>
    <property type="match status" value="1"/>
</dbReference>
<dbReference type="GO" id="GO:0006888">
    <property type="term" value="P:endoplasmic reticulum to Golgi vesicle-mediated transport"/>
    <property type="evidence" value="ECO:0007669"/>
    <property type="project" value="TreeGrafter"/>
</dbReference>
<dbReference type="SUPFAM" id="SSF64356">
    <property type="entry name" value="SNARE-like"/>
    <property type="match status" value="1"/>
</dbReference>
<dbReference type="Pfam" id="PF13774">
    <property type="entry name" value="Longin"/>
    <property type="match status" value="1"/>
</dbReference>
<sequence length="200" mass="22678">MKVFAILVFHKSNDRGVRQFKAAYDLANFSFFQRGSVQEFMSFSGKLIVERSAVPSRSSVKENEYFCHVYVRQDGLCGVCYTDAEYQARVAFSMLTRVLDDFTSKVPAAVWGSLASEKDCKYTGLPEILSKWQNPREADAMTRVQEEVEETKVVLHNTIQSVLERGEKLDDLVAASEGLSAQSKMFYTSARKMNKCCSWT</sequence>
<dbReference type="PROSITE" id="PS50892">
    <property type="entry name" value="V_SNARE"/>
    <property type="match status" value="1"/>
</dbReference>
<dbReference type="AlphaFoldDB" id="A0A0N4V8Z6"/>
<dbReference type="WBParaSite" id="EVEC_0000686601-mRNA-1">
    <property type="protein sequence ID" value="EVEC_0000686601-mRNA-1"/>
    <property type="gene ID" value="EVEC_0000686601"/>
</dbReference>
<dbReference type="Gene3D" id="1.20.5.110">
    <property type="match status" value="1"/>
</dbReference>
<evidence type="ECO:0000256" key="9">
    <source>
        <dbReference type="ARBA" id="ARBA00025701"/>
    </source>
</evidence>
<reference evidence="15" key="1">
    <citation type="submission" date="2017-02" db="UniProtKB">
        <authorList>
            <consortium name="WormBaseParasite"/>
        </authorList>
    </citation>
    <scope>IDENTIFICATION</scope>
</reference>
<dbReference type="InterPro" id="IPR042855">
    <property type="entry name" value="V_SNARE_CC"/>
</dbReference>
<dbReference type="GO" id="GO:0005484">
    <property type="term" value="F:SNAP receptor activity"/>
    <property type="evidence" value="ECO:0007669"/>
    <property type="project" value="TreeGrafter"/>
</dbReference>
<evidence type="ECO:0000313" key="14">
    <source>
        <dbReference type="Proteomes" id="UP000274131"/>
    </source>
</evidence>
<reference evidence="13 14" key="2">
    <citation type="submission" date="2018-10" db="EMBL/GenBank/DDBJ databases">
        <authorList>
            <consortium name="Pathogen Informatics"/>
        </authorList>
    </citation>
    <scope>NUCLEOTIDE SEQUENCE [LARGE SCALE GENOMIC DNA]</scope>
</reference>
<evidence type="ECO:0000256" key="8">
    <source>
        <dbReference type="ARBA" id="ARBA00025256"/>
    </source>
</evidence>
<evidence type="ECO:0000313" key="15">
    <source>
        <dbReference type="WBParaSite" id="EVEC_0000686601-mRNA-1"/>
    </source>
</evidence>
<comment type="function">
    <text evidence="8">Vesicular soluble NSF attachment protein receptor (v-SNARE) mediating vesicle docking and fusion to a specific acceptor cellular compartment. Functions in endoplasmic reticulum to Golgi transport; as part of a SNARE complex composed of GOSR1, GOSR2 and STX5. Functions in early/recycling endosome to TGN transport; as part of a SNARE complex composed of BET1L, GOSR1 and STX5. Has a S-palmitoyl transferase activity.</text>
</comment>
<keyword evidence="5" id="KW-0564">Palmitate</keyword>
<dbReference type="InterPro" id="IPR011012">
    <property type="entry name" value="Longin-like_dom_sf"/>
</dbReference>
<evidence type="ECO:0000256" key="1">
    <source>
        <dbReference type="ARBA" id="ARBA00004444"/>
    </source>
</evidence>
<dbReference type="GO" id="GO:0030659">
    <property type="term" value="C:cytoplasmic vesicle membrane"/>
    <property type="evidence" value="ECO:0007669"/>
    <property type="project" value="UniProtKB-SubCell"/>
</dbReference>
<keyword evidence="10" id="KW-0175">Coiled coil</keyword>
<evidence type="ECO:0000256" key="5">
    <source>
        <dbReference type="ARBA" id="ARBA00023139"/>
    </source>
</evidence>
<dbReference type="CDD" id="cd15867">
    <property type="entry name" value="R-SNARE_YKT6"/>
    <property type="match status" value="1"/>
</dbReference>
<comment type="subcellular location">
    <subcellularLocation>
        <location evidence="9">Cytoplasmic vesicle membrane</location>
        <topology evidence="9">Lipid-anchor</topology>
        <orientation evidence="9">Cytoplasmic side</orientation>
    </subcellularLocation>
    <subcellularLocation>
        <location evidence="1">Golgi apparatus membrane</location>
        <topology evidence="1">Lipid-anchor</topology>
        <orientation evidence="1">Cytoplasmic side</orientation>
    </subcellularLocation>
</comment>
<keyword evidence="6" id="KW-0449">Lipoprotein</keyword>
<dbReference type="SMART" id="SM01270">
    <property type="entry name" value="Longin"/>
    <property type="match status" value="1"/>
</dbReference>
<dbReference type="EMBL" id="UXUI01008501">
    <property type="protein sequence ID" value="VDD91663.1"/>
    <property type="molecule type" value="Genomic_DNA"/>
</dbReference>
<evidence type="ECO:0000259" key="11">
    <source>
        <dbReference type="PROSITE" id="PS50859"/>
    </source>
</evidence>
<dbReference type="STRING" id="51028.A0A0N4V8Z6"/>
<keyword evidence="4" id="KW-0472">Membrane</keyword>
<evidence type="ECO:0000313" key="13">
    <source>
        <dbReference type="EMBL" id="VDD91663.1"/>
    </source>
</evidence>
<evidence type="ECO:0000256" key="6">
    <source>
        <dbReference type="ARBA" id="ARBA00023288"/>
    </source>
</evidence>
<protein>
    <submittedName>
        <fullName evidence="15">Synaptobrevin YKT6</fullName>
    </submittedName>
</protein>
<organism evidence="15">
    <name type="scientific">Enterobius vermicularis</name>
    <name type="common">Human pinworm</name>
    <dbReference type="NCBI Taxonomy" id="51028"/>
    <lineage>
        <taxon>Eukaryota</taxon>
        <taxon>Metazoa</taxon>
        <taxon>Ecdysozoa</taxon>
        <taxon>Nematoda</taxon>
        <taxon>Chromadorea</taxon>
        <taxon>Rhabditida</taxon>
        <taxon>Spirurina</taxon>
        <taxon>Oxyuridomorpha</taxon>
        <taxon>Oxyuroidea</taxon>
        <taxon>Oxyuridae</taxon>
        <taxon>Enterobius</taxon>
    </lineage>
</organism>
<dbReference type="Proteomes" id="UP000274131">
    <property type="component" value="Unassembled WGS sequence"/>
</dbReference>
<gene>
    <name evidence="13" type="ORF">EVEC_LOCUS6414</name>
</gene>
<comment type="similarity">
    <text evidence="2">Belongs to the synaptobrevin family.</text>
</comment>
<proteinExistence type="inferred from homology"/>
<evidence type="ECO:0000256" key="3">
    <source>
        <dbReference type="ARBA" id="ARBA00022481"/>
    </source>
</evidence>
<dbReference type="GO" id="GO:0000139">
    <property type="term" value="C:Golgi membrane"/>
    <property type="evidence" value="ECO:0007669"/>
    <property type="project" value="UniProtKB-SubCell"/>
</dbReference>
<name>A0A0N4V8Z6_ENTVE</name>
<evidence type="ECO:0000256" key="7">
    <source>
        <dbReference type="ARBA" id="ARBA00023289"/>
    </source>
</evidence>
<feature type="domain" description="V-SNARE coiled-coil homology" evidence="12">
    <location>
        <begin position="140"/>
        <end position="200"/>
    </location>
</feature>
<dbReference type="CDD" id="cd14824">
    <property type="entry name" value="Longin"/>
    <property type="match status" value="1"/>
</dbReference>
<keyword evidence="3" id="KW-0488">Methylation</keyword>
<keyword evidence="14" id="KW-1185">Reference proteome</keyword>
<evidence type="ECO:0000256" key="10">
    <source>
        <dbReference type="PROSITE-ProRule" id="PRU00290"/>
    </source>
</evidence>
<dbReference type="Pfam" id="PF00957">
    <property type="entry name" value="Synaptobrevin"/>
    <property type="match status" value="1"/>
</dbReference>
<keyword evidence="7" id="KW-0636">Prenylation</keyword>
<dbReference type="OrthoDB" id="27923at2759"/>
<accession>A0A0N4V8Z6</accession>
<dbReference type="InterPro" id="IPR010908">
    <property type="entry name" value="Longin_dom"/>
</dbReference>
<evidence type="ECO:0000259" key="12">
    <source>
        <dbReference type="PROSITE" id="PS50892"/>
    </source>
</evidence>
<dbReference type="PROSITE" id="PS50859">
    <property type="entry name" value="LONGIN"/>
    <property type="match status" value="1"/>
</dbReference>
<dbReference type="Gene3D" id="3.30.450.50">
    <property type="entry name" value="Longin domain"/>
    <property type="match status" value="1"/>
</dbReference>
<feature type="domain" description="Longin" evidence="11">
    <location>
        <begin position="8"/>
        <end position="105"/>
    </location>
</feature>
<dbReference type="PANTHER" id="PTHR45806:SF1">
    <property type="entry name" value="SYNAPTOBREVIN HOMOLOG YKT6"/>
    <property type="match status" value="1"/>
</dbReference>
<evidence type="ECO:0000256" key="2">
    <source>
        <dbReference type="ARBA" id="ARBA00008025"/>
    </source>
</evidence>
<dbReference type="PANTHER" id="PTHR45806">
    <property type="entry name" value="SYNAPTOBREVIN HOMOLOG YKT6"/>
    <property type="match status" value="1"/>
</dbReference>
<dbReference type="InterPro" id="IPR045848">
    <property type="entry name" value="R-SNARE_YKT6"/>
</dbReference>
<evidence type="ECO:0000256" key="4">
    <source>
        <dbReference type="ARBA" id="ARBA00023136"/>
    </source>
</evidence>